<gene>
    <name evidence="1" type="ORF">BQ8482_210059</name>
</gene>
<dbReference type="Proteomes" id="UP000245698">
    <property type="component" value="Unassembled WGS sequence"/>
</dbReference>
<protein>
    <submittedName>
        <fullName evidence="1">Uncharacterized protein</fullName>
    </submittedName>
</protein>
<sequence length="66" mass="7240">MCNIFLSLQYPGATPGTDAGWTIPVAVIGPKLGEIGKLTRAFIDNWWNCARALSQGILNFRRCLCV</sequence>
<evidence type="ECO:0000313" key="2">
    <source>
        <dbReference type="Proteomes" id="UP000245698"/>
    </source>
</evidence>
<accession>A0A2P9AL24</accession>
<evidence type="ECO:0000313" key="1">
    <source>
        <dbReference type="EMBL" id="SJM31827.1"/>
    </source>
</evidence>
<proteinExistence type="predicted"/>
<name>A0A2P9AL24_9HYPH</name>
<dbReference type="EMBL" id="FUIG01000028">
    <property type="protein sequence ID" value="SJM31827.1"/>
    <property type="molecule type" value="Genomic_DNA"/>
</dbReference>
<reference evidence="2" key="1">
    <citation type="submission" date="2016-12" db="EMBL/GenBank/DDBJ databases">
        <authorList>
            <person name="Brunel B."/>
        </authorList>
    </citation>
    <scope>NUCLEOTIDE SEQUENCE [LARGE SCALE GENOMIC DNA]</scope>
</reference>
<dbReference type="AlphaFoldDB" id="A0A2P9AL24"/>
<keyword evidence="2" id="KW-1185">Reference proteome</keyword>
<organism evidence="1 2">
    <name type="scientific">Mesorhizobium delmotii</name>
    <dbReference type="NCBI Taxonomy" id="1631247"/>
    <lineage>
        <taxon>Bacteria</taxon>
        <taxon>Pseudomonadati</taxon>
        <taxon>Pseudomonadota</taxon>
        <taxon>Alphaproteobacteria</taxon>
        <taxon>Hyphomicrobiales</taxon>
        <taxon>Phyllobacteriaceae</taxon>
        <taxon>Mesorhizobium</taxon>
    </lineage>
</organism>